<dbReference type="EMBL" id="MH155870">
    <property type="protein sequence ID" value="AWN05297.1"/>
    <property type="molecule type" value="Genomic_DNA"/>
</dbReference>
<dbReference type="KEGG" id="vg:80019295"/>
<dbReference type="Proteomes" id="UP000247188">
    <property type="component" value="Segment"/>
</dbReference>
<evidence type="ECO:0000313" key="1">
    <source>
        <dbReference type="EMBL" id="AWN05297.1"/>
    </source>
</evidence>
<sequence>MSLDPMTSVVPFLRGQSDIPTGSVVGDMNDREVGDTTVYVYVEDGYRFLRDVGDRIYVSYEVYSLDRGEAVNLSLVVRKHLLEGFRDVSLGDLYFLDSHDEEYPNYEPDASSREHVYCGVVSLYCVEN</sequence>
<accession>A0A2U8UNI8</accession>
<name>A0A2U8UNI8_9CAUD</name>
<keyword evidence="2" id="KW-1185">Reference proteome</keyword>
<gene>
    <name evidence="1" type="primary">75</name>
    <name evidence="1" type="ORF">SEA_IBANTIK_75</name>
</gene>
<proteinExistence type="predicted"/>
<dbReference type="RefSeq" id="YP_010754697.1">
    <property type="nucleotide sequence ID" value="NC_073462.1"/>
</dbReference>
<organism evidence="1 2">
    <name type="scientific">Streptomyces phage Ibantik</name>
    <dbReference type="NCBI Taxonomy" id="2182397"/>
    <lineage>
        <taxon>Viruses</taxon>
        <taxon>Duplodnaviria</taxon>
        <taxon>Heunggongvirae</taxon>
        <taxon>Uroviricota</taxon>
        <taxon>Caudoviricetes</taxon>
        <taxon>Ibantikvirus</taxon>
        <taxon>Ibantikvirus ibantik</taxon>
    </lineage>
</organism>
<dbReference type="GeneID" id="80019295"/>
<evidence type="ECO:0000313" key="2">
    <source>
        <dbReference type="Proteomes" id="UP000247188"/>
    </source>
</evidence>
<protein>
    <submittedName>
        <fullName evidence="1">Head-to-tail connector complex protein</fullName>
    </submittedName>
</protein>
<reference evidence="2" key="1">
    <citation type="submission" date="2018-04" db="EMBL/GenBank/DDBJ databases">
        <authorList>
            <person name="Go L.Y."/>
            <person name="Mitchell J.A."/>
        </authorList>
    </citation>
    <scope>NUCLEOTIDE SEQUENCE [LARGE SCALE GENOMIC DNA]</scope>
</reference>